<dbReference type="AlphaFoldDB" id="A0A1J4K9C1"/>
<dbReference type="EMBL" id="MLAK01000738">
    <property type="protein sequence ID" value="OHT06045.1"/>
    <property type="molecule type" value="Genomic_DNA"/>
</dbReference>
<dbReference type="GeneID" id="94827358"/>
<comment type="caution">
    <text evidence="1">The sequence shown here is derived from an EMBL/GenBank/DDBJ whole genome shotgun (WGS) entry which is preliminary data.</text>
</comment>
<reference evidence="1" key="1">
    <citation type="submission" date="2016-10" db="EMBL/GenBank/DDBJ databases">
        <authorList>
            <person name="Benchimol M."/>
            <person name="Almeida L.G."/>
            <person name="Vasconcelos A.T."/>
            <person name="Perreira-Neves A."/>
            <person name="Rosa I.A."/>
            <person name="Tasca T."/>
            <person name="Bogo M.R."/>
            <person name="de Souza W."/>
        </authorList>
    </citation>
    <scope>NUCLEOTIDE SEQUENCE [LARGE SCALE GENOMIC DNA]</scope>
    <source>
        <strain evidence="1">K</strain>
    </source>
</reference>
<organism evidence="1 2">
    <name type="scientific">Tritrichomonas foetus</name>
    <dbReference type="NCBI Taxonomy" id="1144522"/>
    <lineage>
        <taxon>Eukaryota</taxon>
        <taxon>Metamonada</taxon>
        <taxon>Parabasalia</taxon>
        <taxon>Tritrichomonadida</taxon>
        <taxon>Tritrichomonadidae</taxon>
        <taxon>Tritrichomonas</taxon>
    </lineage>
</organism>
<evidence type="ECO:0008006" key="3">
    <source>
        <dbReference type="Google" id="ProtNLM"/>
    </source>
</evidence>
<proteinExistence type="predicted"/>
<keyword evidence="2" id="KW-1185">Reference proteome</keyword>
<evidence type="ECO:0000313" key="2">
    <source>
        <dbReference type="Proteomes" id="UP000179807"/>
    </source>
</evidence>
<dbReference type="VEuPathDB" id="TrichDB:TRFO_05686"/>
<dbReference type="Proteomes" id="UP000179807">
    <property type="component" value="Unassembled WGS sequence"/>
</dbReference>
<gene>
    <name evidence="1" type="ORF">TRFO_05686</name>
</gene>
<dbReference type="RefSeq" id="XP_068359181.1">
    <property type="nucleotide sequence ID" value="XM_068492654.1"/>
</dbReference>
<sequence length="190" mass="22210">MNEMNQNKTDDSKHISDDSILSQMQTYFTLLRKDTGKCAVPSKIEDELLCIIKYSLRSSNPLVFLQETGLIFFDKCCGVNISLLSKNIFSCRSRISSSFRREKWSSTFSDDHFYKQQIQKIISSGESRNWSLREYPPNSKIMKCVTQFHQIIPQKSGPVIQIEKKIEESKEAFELTLQKDIFSWTFFDEF</sequence>
<evidence type="ECO:0000313" key="1">
    <source>
        <dbReference type="EMBL" id="OHT06045.1"/>
    </source>
</evidence>
<name>A0A1J4K9C1_9EUKA</name>
<protein>
    <recommendedName>
        <fullName evidence="3">Initiator binding domain-containing protein</fullName>
    </recommendedName>
</protein>
<accession>A0A1J4K9C1</accession>